<reference evidence="2 3" key="1">
    <citation type="submission" date="2022-05" db="EMBL/GenBank/DDBJ databases">
        <authorList>
            <consortium name="Genoscope - CEA"/>
            <person name="William W."/>
        </authorList>
    </citation>
    <scope>NUCLEOTIDE SEQUENCE [LARGE SCALE GENOMIC DNA]</scope>
</reference>
<keyword evidence="3" id="KW-1185">Reference proteome</keyword>
<comment type="caution">
    <text evidence="2">The sequence shown here is derived from an EMBL/GenBank/DDBJ whole genome shotgun (WGS) entry which is preliminary data.</text>
</comment>
<gene>
    <name evidence="2" type="ORF">PEVE_00005820</name>
</gene>
<dbReference type="Proteomes" id="UP001159427">
    <property type="component" value="Unassembled WGS sequence"/>
</dbReference>
<dbReference type="EMBL" id="CALNXI010001372">
    <property type="protein sequence ID" value="CAH3166769.1"/>
    <property type="molecule type" value="Genomic_DNA"/>
</dbReference>
<evidence type="ECO:0000256" key="1">
    <source>
        <dbReference type="SAM" id="MobiDB-lite"/>
    </source>
</evidence>
<sequence length="117" mass="13253">MSKQDQDYMRQWASEHGKAVRQLSVRQNNTKHPAGTLPLNMYRKELPVGDRVTEEPSSADDLGDQLSEYDSDSSNEEDSATHQEDAVEAVPVNFLSKTVRTRTGRQITLSYRAFSSY</sequence>
<feature type="compositionally biased region" description="Acidic residues" evidence="1">
    <location>
        <begin position="57"/>
        <end position="78"/>
    </location>
</feature>
<feature type="compositionally biased region" description="Basic and acidic residues" evidence="1">
    <location>
        <begin position="42"/>
        <end position="54"/>
    </location>
</feature>
<evidence type="ECO:0000313" key="2">
    <source>
        <dbReference type="EMBL" id="CAH3166769.1"/>
    </source>
</evidence>
<proteinExistence type="predicted"/>
<name>A0ABN8QNC9_9CNID</name>
<accession>A0ABN8QNC9</accession>
<feature type="compositionally biased region" description="Basic and acidic residues" evidence="1">
    <location>
        <begin position="1"/>
        <end position="18"/>
    </location>
</feature>
<protein>
    <submittedName>
        <fullName evidence="2">Uncharacterized protein</fullName>
    </submittedName>
</protein>
<organism evidence="2 3">
    <name type="scientific">Porites evermanni</name>
    <dbReference type="NCBI Taxonomy" id="104178"/>
    <lineage>
        <taxon>Eukaryota</taxon>
        <taxon>Metazoa</taxon>
        <taxon>Cnidaria</taxon>
        <taxon>Anthozoa</taxon>
        <taxon>Hexacorallia</taxon>
        <taxon>Scleractinia</taxon>
        <taxon>Fungiina</taxon>
        <taxon>Poritidae</taxon>
        <taxon>Porites</taxon>
    </lineage>
</organism>
<feature type="region of interest" description="Disordered" evidence="1">
    <location>
        <begin position="1"/>
        <end position="88"/>
    </location>
</feature>
<evidence type="ECO:0000313" key="3">
    <source>
        <dbReference type="Proteomes" id="UP001159427"/>
    </source>
</evidence>